<dbReference type="Pfam" id="PF24800">
    <property type="entry name" value="DUF7702"/>
    <property type="match status" value="1"/>
</dbReference>
<feature type="transmembrane region" description="Helical" evidence="1">
    <location>
        <begin position="58"/>
        <end position="79"/>
    </location>
</feature>
<feature type="transmembrane region" description="Helical" evidence="1">
    <location>
        <begin position="99"/>
        <end position="121"/>
    </location>
</feature>
<organism evidence="3 4">
    <name type="scientific">Aspergillus leporis</name>
    <dbReference type="NCBI Taxonomy" id="41062"/>
    <lineage>
        <taxon>Eukaryota</taxon>
        <taxon>Fungi</taxon>
        <taxon>Dikarya</taxon>
        <taxon>Ascomycota</taxon>
        <taxon>Pezizomycotina</taxon>
        <taxon>Eurotiomycetes</taxon>
        <taxon>Eurotiomycetidae</taxon>
        <taxon>Eurotiales</taxon>
        <taxon>Aspergillaceae</taxon>
        <taxon>Aspergillus</taxon>
        <taxon>Aspergillus subgen. Circumdati</taxon>
    </lineage>
</organism>
<accession>A0A5N5WHC4</accession>
<name>A0A5N5WHC4_9EURO</name>
<keyword evidence="1" id="KW-0472">Membrane</keyword>
<protein>
    <submittedName>
        <fullName evidence="3">Integral membrane protein</fullName>
    </submittedName>
</protein>
<gene>
    <name evidence="3" type="ORF">BDV29DRAFT_200945</name>
</gene>
<keyword evidence="1" id="KW-0812">Transmembrane</keyword>
<evidence type="ECO:0000313" key="4">
    <source>
        <dbReference type="Proteomes" id="UP000326565"/>
    </source>
</evidence>
<sequence>MNGLFIAYLVFYLLLGPVSAYNFWKHRWAGFLPWFYLNLFCLSRIACGALGIADSDGLAPNIIVSIGVTPLILTVDGLLHEARTCRNPGQHKPLNWSVVIMNTVLTGAAVALAVTGALDIYDGHPRPDSLSHWKAGMGLVVAVWAVLILWALFSLLPSQRQMDAEGYQEGTTFLQGAFIALALVGIRVIYGLVAVCTQRGDLSPVFGGVAVRVVLVFLPEAISASIVAFVGVRTRNIRRGAQQKGIAMDRV</sequence>
<evidence type="ECO:0000259" key="2">
    <source>
        <dbReference type="Pfam" id="PF24800"/>
    </source>
</evidence>
<feature type="domain" description="DUF7702" evidence="2">
    <location>
        <begin position="2"/>
        <end position="235"/>
    </location>
</feature>
<dbReference type="PANTHER" id="PTHR42109">
    <property type="entry name" value="UNPLACED GENOMIC SCAFFOLD UM_SCAF_CONTIG_1.265, WHOLE GENOME SHOTGUN SEQUENCE"/>
    <property type="match status" value="1"/>
</dbReference>
<feature type="transmembrane region" description="Helical" evidence="1">
    <location>
        <begin position="31"/>
        <end position="52"/>
    </location>
</feature>
<dbReference type="OrthoDB" id="2560628at2759"/>
<dbReference type="PANTHER" id="PTHR42109:SF3">
    <property type="entry name" value="INTEGRAL MEMBRANE PROTEIN (AFU_ORTHOLOGUE AFUA_5G00100)"/>
    <property type="match status" value="1"/>
</dbReference>
<evidence type="ECO:0000313" key="3">
    <source>
        <dbReference type="EMBL" id="KAB8067055.1"/>
    </source>
</evidence>
<feature type="transmembrane region" description="Helical" evidence="1">
    <location>
        <begin position="6"/>
        <end position="24"/>
    </location>
</feature>
<dbReference type="Proteomes" id="UP000326565">
    <property type="component" value="Unassembled WGS sequence"/>
</dbReference>
<dbReference type="AlphaFoldDB" id="A0A5N5WHC4"/>
<evidence type="ECO:0000256" key="1">
    <source>
        <dbReference type="SAM" id="Phobius"/>
    </source>
</evidence>
<proteinExistence type="predicted"/>
<feature type="transmembrane region" description="Helical" evidence="1">
    <location>
        <begin position="133"/>
        <end position="153"/>
    </location>
</feature>
<reference evidence="3 4" key="1">
    <citation type="submission" date="2019-04" db="EMBL/GenBank/DDBJ databases">
        <title>Friends and foes A comparative genomics study of 23 Aspergillus species from section Flavi.</title>
        <authorList>
            <consortium name="DOE Joint Genome Institute"/>
            <person name="Kjaerbolling I."/>
            <person name="Vesth T."/>
            <person name="Frisvad J.C."/>
            <person name="Nybo J.L."/>
            <person name="Theobald S."/>
            <person name="Kildgaard S."/>
            <person name="Isbrandt T."/>
            <person name="Kuo A."/>
            <person name="Sato A."/>
            <person name="Lyhne E.K."/>
            <person name="Kogle M.E."/>
            <person name="Wiebenga A."/>
            <person name="Kun R.S."/>
            <person name="Lubbers R.J."/>
            <person name="Makela M.R."/>
            <person name="Barry K."/>
            <person name="Chovatia M."/>
            <person name="Clum A."/>
            <person name="Daum C."/>
            <person name="Haridas S."/>
            <person name="He G."/>
            <person name="LaButti K."/>
            <person name="Lipzen A."/>
            <person name="Mondo S."/>
            <person name="Riley R."/>
            <person name="Salamov A."/>
            <person name="Simmons B.A."/>
            <person name="Magnuson J.K."/>
            <person name="Henrissat B."/>
            <person name="Mortensen U.H."/>
            <person name="Larsen T.O."/>
            <person name="Devries R.P."/>
            <person name="Grigoriev I.V."/>
            <person name="Machida M."/>
            <person name="Baker S.E."/>
            <person name="Andersen M.R."/>
        </authorList>
    </citation>
    <scope>NUCLEOTIDE SEQUENCE [LARGE SCALE GENOMIC DNA]</scope>
    <source>
        <strain evidence="3 4">CBS 151.66</strain>
    </source>
</reference>
<feature type="transmembrane region" description="Helical" evidence="1">
    <location>
        <begin position="173"/>
        <end position="193"/>
    </location>
</feature>
<keyword evidence="4" id="KW-1185">Reference proteome</keyword>
<keyword evidence="1" id="KW-1133">Transmembrane helix</keyword>
<dbReference type="InterPro" id="IPR056119">
    <property type="entry name" value="DUF7702"/>
</dbReference>
<dbReference type="EMBL" id="ML732629">
    <property type="protein sequence ID" value="KAB8067055.1"/>
    <property type="molecule type" value="Genomic_DNA"/>
</dbReference>
<feature type="transmembrane region" description="Helical" evidence="1">
    <location>
        <begin position="205"/>
        <end position="232"/>
    </location>
</feature>